<feature type="transmembrane region" description="Helical" evidence="1">
    <location>
        <begin position="86"/>
        <end position="104"/>
    </location>
</feature>
<keyword evidence="1" id="KW-0472">Membrane</keyword>
<organism evidence="2 3">
    <name type="scientific">Hymenobacter roseosalivarius DSM 11622</name>
    <dbReference type="NCBI Taxonomy" id="645990"/>
    <lineage>
        <taxon>Bacteria</taxon>
        <taxon>Pseudomonadati</taxon>
        <taxon>Bacteroidota</taxon>
        <taxon>Cytophagia</taxon>
        <taxon>Cytophagales</taxon>
        <taxon>Hymenobacteraceae</taxon>
        <taxon>Hymenobacter</taxon>
    </lineage>
</organism>
<proteinExistence type="predicted"/>
<feature type="transmembrane region" description="Helical" evidence="1">
    <location>
        <begin position="110"/>
        <end position="128"/>
    </location>
</feature>
<dbReference type="RefSeq" id="WP_084444666.1">
    <property type="nucleotide sequence ID" value="NZ_FWWW01000057.1"/>
</dbReference>
<feature type="transmembrane region" description="Helical" evidence="1">
    <location>
        <begin position="46"/>
        <end position="66"/>
    </location>
</feature>
<evidence type="ECO:0000256" key="1">
    <source>
        <dbReference type="SAM" id="Phobius"/>
    </source>
</evidence>
<feature type="transmembrane region" description="Helical" evidence="1">
    <location>
        <begin position="135"/>
        <end position="154"/>
    </location>
</feature>
<dbReference type="EMBL" id="FWWW01000057">
    <property type="protein sequence ID" value="SMB91823.1"/>
    <property type="molecule type" value="Genomic_DNA"/>
</dbReference>
<dbReference type="AlphaFoldDB" id="A0A1W1VF26"/>
<dbReference type="Pfam" id="PF22765">
    <property type="entry name" value="DUF7010"/>
    <property type="match status" value="1"/>
</dbReference>
<evidence type="ECO:0000313" key="2">
    <source>
        <dbReference type="EMBL" id="SMB91823.1"/>
    </source>
</evidence>
<evidence type="ECO:0000313" key="3">
    <source>
        <dbReference type="Proteomes" id="UP000192266"/>
    </source>
</evidence>
<dbReference type="OrthoDB" id="3242785at2"/>
<keyword evidence="1" id="KW-0812">Transmembrane</keyword>
<protein>
    <submittedName>
        <fullName evidence="2">Uncharacterized protein</fullName>
    </submittedName>
</protein>
<feature type="transmembrane region" description="Helical" evidence="1">
    <location>
        <begin position="21"/>
        <end position="40"/>
    </location>
</feature>
<dbReference type="Proteomes" id="UP000192266">
    <property type="component" value="Unassembled WGS sequence"/>
</dbReference>
<gene>
    <name evidence="2" type="ORF">SAMN00120144_2467</name>
</gene>
<accession>A0A1W1VF26</accession>
<name>A0A1W1VF26_9BACT</name>
<dbReference type="InterPro" id="IPR053824">
    <property type="entry name" value="DUF7010"/>
</dbReference>
<reference evidence="2 3" key="1">
    <citation type="submission" date="2017-04" db="EMBL/GenBank/DDBJ databases">
        <authorList>
            <person name="Afonso C.L."/>
            <person name="Miller P.J."/>
            <person name="Scott M.A."/>
            <person name="Spackman E."/>
            <person name="Goraichik I."/>
            <person name="Dimitrov K.M."/>
            <person name="Suarez D.L."/>
            <person name="Swayne D.E."/>
        </authorList>
    </citation>
    <scope>NUCLEOTIDE SEQUENCE [LARGE SCALE GENOMIC DNA]</scope>
    <source>
        <strain evidence="2 3">DSM 11622</strain>
    </source>
</reference>
<keyword evidence="3" id="KW-1185">Reference proteome</keyword>
<feature type="transmembrane region" description="Helical" evidence="1">
    <location>
        <begin position="160"/>
        <end position="179"/>
    </location>
</feature>
<sequence>MILEKDFAALKLELAVKAKGGIDFIVAASILWSVITVIWLQPRSPALNSLYTFIIGGAMLPLAFTFSKVFKTTWTIKSNPLQPLGLWLNFAQLFYFPFLIFIYIKQPQWFIMTYGIITGAHFFPYAWFYNVKAYAVMAGVIAFGCMFIGLNAAVQDLYLIPLFIVVSLVILSVLLSVSYRRNKAVYQLSGPPEQVVVQLA</sequence>
<dbReference type="STRING" id="645990.SAMN00120144_2467"/>
<keyword evidence="1" id="KW-1133">Transmembrane helix</keyword>